<dbReference type="HOGENOM" id="CLU_198150_0_0_9"/>
<dbReference type="Proteomes" id="UP000005104">
    <property type="component" value="Chromosome"/>
</dbReference>
<reference evidence="1 2" key="1">
    <citation type="submission" date="2011-11" db="EMBL/GenBank/DDBJ databases">
        <title>The Noncontiguous Finished genome of Desulfosporosinus youngiae DSM 17734.</title>
        <authorList>
            <consortium name="US DOE Joint Genome Institute (JGI-PGF)"/>
            <person name="Lucas S."/>
            <person name="Han J."/>
            <person name="Lapidus A."/>
            <person name="Cheng J.-F."/>
            <person name="Goodwin L."/>
            <person name="Pitluck S."/>
            <person name="Peters L."/>
            <person name="Ovchinnikova G."/>
            <person name="Lu M."/>
            <person name="Land M.L."/>
            <person name="Hauser L."/>
            <person name="Pester M."/>
            <person name="Spring S."/>
            <person name="Ollivier B."/>
            <person name="Rattei T."/>
            <person name="Klenk H.-P."/>
            <person name="Wagner M."/>
            <person name="Loy A."/>
            <person name="Woyke T.J."/>
        </authorList>
    </citation>
    <scope>NUCLEOTIDE SEQUENCE [LARGE SCALE GENOMIC DNA]</scope>
    <source>
        <strain evidence="1 2">DSM 17734</strain>
    </source>
</reference>
<accession>H5Y664</accession>
<keyword evidence="2" id="KW-1185">Reference proteome</keyword>
<dbReference type="EMBL" id="CM001441">
    <property type="protein sequence ID" value="EHQ91074.1"/>
    <property type="molecule type" value="Genomic_DNA"/>
</dbReference>
<dbReference type="STRING" id="768710.DesyoDRAFT_4108"/>
<dbReference type="RefSeq" id="WP_007785806.1">
    <property type="nucleotide sequence ID" value="NZ_CM001441.1"/>
</dbReference>
<sequence>MSCSSLKHRYEQMKGQGGIRFKDAMTLYSDLKGSLDAHNLEMTELQKSNDQSSIQHLQNHITEGNQLLSEFENMTFH</sequence>
<dbReference type="AlphaFoldDB" id="H5Y664"/>
<name>H5Y664_9FIRM</name>
<evidence type="ECO:0008006" key="3">
    <source>
        <dbReference type="Google" id="ProtNLM"/>
    </source>
</evidence>
<dbReference type="eggNOG" id="ENOG50332ZG">
    <property type="taxonomic scope" value="Bacteria"/>
</dbReference>
<evidence type="ECO:0000313" key="2">
    <source>
        <dbReference type="Proteomes" id="UP000005104"/>
    </source>
</evidence>
<evidence type="ECO:0000313" key="1">
    <source>
        <dbReference type="EMBL" id="EHQ91074.1"/>
    </source>
</evidence>
<proteinExistence type="predicted"/>
<organism evidence="1 2">
    <name type="scientific">Desulfosporosinus youngiae DSM 17734</name>
    <dbReference type="NCBI Taxonomy" id="768710"/>
    <lineage>
        <taxon>Bacteria</taxon>
        <taxon>Bacillati</taxon>
        <taxon>Bacillota</taxon>
        <taxon>Clostridia</taxon>
        <taxon>Eubacteriales</taxon>
        <taxon>Desulfitobacteriaceae</taxon>
        <taxon>Desulfosporosinus</taxon>
    </lineage>
</organism>
<protein>
    <recommendedName>
        <fullName evidence="3">DUF2383 domain-containing protein</fullName>
    </recommendedName>
</protein>
<gene>
    <name evidence="1" type="ORF">DesyoDRAFT_4108</name>
</gene>